<feature type="domain" description="Ubiquitin-like" evidence="2">
    <location>
        <begin position="1"/>
        <end position="77"/>
    </location>
</feature>
<dbReference type="Gene3D" id="3.10.20.90">
    <property type="entry name" value="Phosphatidylinositol 3-kinase Catalytic Subunit, Chain A, domain 1"/>
    <property type="match status" value="1"/>
</dbReference>
<feature type="region of interest" description="Disordered" evidence="1">
    <location>
        <begin position="190"/>
        <end position="223"/>
    </location>
</feature>
<evidence type="ECO:0000259" key="2">
    <source>
        <dbReference type="PROSITE" id="PS50053"/>
    </source>
</evidence>
<organism evidence="3 4">
    <name type="scientific">Rhizophlyctis rosea</name>
    <dbReference type="NCBI Taxonomy" id="64517"/>
    <lineage>
        <taxon>Eukaryota</taxon>
        <taxon>Fungi</taxon>
        <taxon>Fungi incertae sedis</taxon>
        <taxon>Chytridiomycota</taxon>
        <taxon>Chytridiomycota incertae sedis</taxon>
        <taxon>Chytridiomycetes</taxon>
        <taxon>Rhizophlyctidales</taxon>
        <taxon>Rhizophlyctidaceae</taxon>
        <taxon>Rhizophlyctis</taxon>
    </lineage>
</organism>
<dbReference type="PANTHER" id="PTHR46728">
    <property type="entry name" value="AN1-TYPE ZINC FINGER PROTEIN 4"/>
    <property type="match status" value="1"/>
</dbReference>
<accession>A0AAD5S9G3</accession>
<dbReference type="PROSITE" id="PS50053">
    <property type="entry name" value="UBIQUITIN_2"/>
    <property type="match status" value="1"/>
</dbReference>
<reference evidence="3" key="1">
    <citation type="submission" date="2020-05" db="EMBL/GenBank/DDBJ databases">
        <title>Phylogenomic resolution of chytrid fungi.</title>
        <authorList>
            <person name="Stajich J.E."/>
            <person name="Amses K."/>
            <person name="Simmons R."/>
            <person name="Seto K."/>
            <person name="Myers J."/>
            <person name="Bonds A."/>
            <person name="Quandt C.A."/>
            <person name="Barry K."/>
            <person name="Liu P."/>
            <person name="Grigoriev I."/>
            <person name="Longcore J.E."/>
            <person name="James T.Y."/>
        </authorList>
    </citation>
    <scope>NUCLEOTIDE SEQUENCE</scope>
    <source>
        <strain evidence="3">JEL0318</strain>
    </source>
</reference>
<dbReference type="InterPro" id="IPR000626">
    <property type="entry name" value="Ubiquitin-like_dom"/>
</dbReference>
<dbReference type="AlphaFoldDB" id="A0AAD5S9G3"/>
<dbReference type="Proteomes" id="UP001212841">
    <property type="component" value="Unassembled WGS sequence"/>
</dbReference>
<gene>
    <name evidence="3" type="primary">ZFAND4</name>
    <name evidence="3" type="ORF">HK097_003778</name>
</gene>
<dbReference type="InterPro" id="IPR029071">
    <property type="entry name" value="Ubiquitin-like_domsf"/>
</dbReference>
<keyword evidence="4" id="KW-1185">Reference proteome</keyword>
<evidence type="ECO:0000256" key="1">
    <source>
        <dbReference type="SAM" id="MobiDB-lite"/>
    </source>
</evidence>
<feature type="compositionally biased region" description="Basic and acidic residues" evidence="1">
    <location>
        <begin position="200"/>
        <end position="223"/>
    </location>
</feature>
<proteinExistence type="predicted"/>
<evidence type="ECO:0000313" key="3">
    <source>
        <dbReference type="EMBL" id="KAJ3036637.1"/>
    </source>
</evidence>
<dbReference type="SUPFAM" id="SSF54236">
    <property type="entry name" value="Ubiquitin-like"/>
    <property type="match status" value="1"/>
</dbReference>
<evidence type="ECO:0000313" key="4">
    <source>
        <dbReference type="Proteomes" id="UP001212841"/>
    </source>
</evidence>
<dbReference type="PANTHER" id="PTHR46728:SF1">
    <property type="entry name" value="AN1-TYPE ZINC FINGER PROTEIN 4"/>
    <property type="match status" value="1"/>
</dbReference>
<dbReference type="SMART" id="SM00213">
    <property type="entry name" value="UBQ"/>
    <property type="match status" value="1"/>
</dbReference>
<dbReference type="InterPro" id="IPR053061">
    <property type="entry name" value="AN1-type_zinc_finger"/>
</dbReference>
<name>A0AAD5S9G3_9FUNG</name>
<protein>
    <submittedName>
        <fullName evidence="3">AN1-type zinc finger protein 4</fullName>
    </submittedName>
</protein>
<dbReference type="Pfam" id="PF00240">
    <property type="entry name" value="ubiquitin"/>
    <property type="match status" value="1"/>
</dbReference>
<dbReference type="EMBL" id="JADGJD010001916">
    <property type="protein sequence ID" value="KAJ3036637.1"/>
    <property type="molecule type" value="Genomic_DNA"/>
</dbReference>
<comment type="caution">
    <text evidence="3">The sequence shown here is derived from an EMBL/GenBank/DDBJ whole genome shotgun (WGS) entry which is preliminary data.</text>
</comment>
<sequence length="223" mass="24933">MTLNVGTLTGRTFQVECFPGDTVGDVKGRIFEETGIAVESQILVWRERALADDMGTLGGYGVGDGSTLQLVLHMAGGPGPPLKLKKSTTKEEEVVLLLCKQNEDLYMLELRMREGESHQNAARQLYRLTSGRRRTSSLFRQFENQMEEGGFEGRLPLEVVPVVMVPRTKPVEDEEKEEVMVEDVEMGRVEGRELEESEVREEGASLKGMASDERLVGGEEWRV</sequence>